<name>A0AAJ1U3N0_9ACTN</name>
<feature type="transmembrane region" description="Helical" evidence="1">
    <location>
        <begin position="20"/>
        <end position="49"/>
    </location>
</feature>
<dbReference type="AlphaFoldDB" id="A0AAJ1U3N0"/>
<feature type="transmembrane region" description="Helical" evidence="1">
    <location>
        <begin position="339"/>
        <end position="360"/>
    </location>
</feature>
<organism evidence="2 3">
    <name type="scientific">Nocardioides zeae</name>
    <dbReference type="NCBI Taxonomy" id="1457234"/>
    <lineage>
        <taxon>Bacteria</taxon>
        <taxon>Bacillati</taxon>
        <taxon>Actinomycetota</taxon>
        <taxon>Actinomycetes</taxon>
        <taxon>Propionibacteriales</taxon>
        <taxon>Nocardioidaceae</taxon>
        <taxon>Nocardioides</taxon>
    </lineage>
</organism>
<feature type="transmembrane region" description="Helical" evidence="1">
    <location>
        <begin position="380"/>
        <end position="401"/>
    </location>
</feature>
<keyword evidence="1" id="KW-0812">Transmembrane</keyword>
<accession>A0AAJ1U3N0</accession>
<dbReference type="InterPro" id="IPR045931">
    <property type="entry name" value="DUF6350"/>
</dbReference>
<proteinExistence type="predicted"/>
<keyword evidence="1" id="KW-0472">Membrane</keyword>
<feature type="transmembrane region" description="Helical" evidence="1">
    <location>
        <begin position="164"/>
        <end position="189"/>
    </location>
</feature>
<feature type="transmembrane region" description="Helical" evidence="1">
    <location>
        <begin position="201"/>
        <end position="224"/>
    </location>
</feature>
<evidence type="ECO:0000313" key="3">
    <source>
        <dbReference type="Proteomes" id="UP001239215"/>
    </source>
</evidence>
<feature type="transmembrane region" description="Helical" evidence="1">
    <location>
        <begin position="128"/>
        <end position="152"/>
    </location>
</feature>
<reference evidence="2" key="1">
    <citation type="submission" date="2023-07" db="EMBL/GenBank/DDBJ databases">
        <title>Functional and genomic diversity of the sorghum phyllosphere microbiome.</title>
        <authorList>
            <person name="Shade A."/>
        </authorList>
    </citation>
    <scope>NUCLEOTIDE SEQUENCE</scope>
    <source>
        <strain evidence="2">SORGH_AS_1067</strain>
    </source>
</reference>
<dbReference type="Pfam" id="PF19877">
    <property type="entry name" value="DUF6350"/>
    <property type="match status" value="1"/>
</dbReference>
<feature type="transmembrane region" description="Helical" evidence="1">
    <location>
        <begin position="270"/>
        <end position="292"/>
    </location>
</feature>
<protein>
    <submittedName>
        <fullName evidence="2">Uncharacterized protein</fullName>
    </submittedName>
</protein>
<gene>
    <name evidence="2" type="ORF">QE405_001757</name>
</gene>
<feature type="transmembrane region" description="Helical" evidence="1">
    <location>
        <begin position="304"/>
        <end position="327"/>
    </location>
</feature>
<evidence type="ECO:0000313" key="2">
    <source>
        <dbReference type="EMBL" id="MDQ1104473.1"/>
    </source>
</evidence>
<evidence type="ECO:0000256" key="1">
    <source>
        <dbReference type="SAM" id="Phobius"/>
    </source>
</evidence>
<keyword evidence="1" id="KW-1133">Transmembrane helix</keyword>
<dbReference type="EMBL" id="JAUTAN010000001">
    <property type="protein sequence ID" value="MDQ1104473.1"/>
    <property type="molecule type" value="Genomic_DNA"/>
</dbReference>
<dbReference type="RefSeq" id="WP_307199845.1">
    <property type="nucleotide sequence ID" value="NZ_JAUTAN010000001.1"/>
</dbReference>
<sequence length="410" mass="40124">MTSVLPSFRPTAPPPGGQRGLVLLASAGGAVAALATLVVCLGVAVVGWFATDAGAHGRPVGAMRVGALGWLVGHGSGFRVEGTSVTLVPLGITLVCAAVCWRWGQRVGERLAGHGPDAAALGRGERDLVVPTAVALFTAGYVVVAVLTAVLVPDPEEGVSLVRVLLACLLLAGGVGGAGIAVGSGRAAVWTPQVPQEVRDGLVAGVAIVLAWTAVSGVLLAVGLGLRFSEAASVLSRFQTTPGATILLAGVALLLVPNALVLASSYGLGGGFALGTGTVVAPSAVLLGQVPLFPLVAAVPDAALPSWAVSSLAVVPFVVAAAVVALVQRHRPVLAWGTAAARAAGAGAGAAVAVAVVAALAGGAIGPGLMADVGPLVGDVAMRALLAFTTGGVVGALLTTWHQRRTSAGD</sequence>
<feature type="transmembrane region" description="Helical" evidence="1">
    <location>
        <begin position="244"/>
        <end position="263"/>
    </location>
</feature>
<dbReference type="Proteomes" id="UP001239215">
    <property type="component" value="Unassembled WGS sequence"/>
</dbReference>
<comment type="caution">
    <text evidence="2">The sequence shown here is derived from an EMBL/GenBank/DDBJ whole genome shotgun (WGS) entry which is preliminary data.</text>
</comment>